<name>A0ABR1VPX9_9PEZI</name>
<dbReference type="EMBL" id="JAQQWL010000005">
    <property type="protein sequence ID" value="KAK8073304.1"/>
    <property type="molecule type" value="Genomic_DNA"/>
</dbReference>
<proteinExistence type="predicted"/>
<sequence length="270" mass="29841">MREKFLRPKTLADSHQSDLTLIMMAMLGLGYPDSKYKECVEKLGVRWMDQSREALHAEERWTSDAIFFAEYRRLLGEDFEKCRKDMCPFAQPWTKEALQLKPYADAGLSSWMRNMTWTGMPTTPLHRRRIIPASPWRTKRVQSRRETYFTSTNSGRNTSATEPGGGAEPCRRAPILGNGTRGGREYPPTAGVRQGGLSSAACYNQSPDSAHAAFSRETVAAERVVRMTGAVASQVGSKGAGQVNVRDAAVPFDAVHAGLGSKRSRAHASA</sequence>
<evidence type="ECO:0000313" key="3">
    <source>
        <dbReference type="Proteomes" id="UP001480595"/>
    </source>
</evidence>
<keyword evidence="3" id="KW-1185">Reference proteome</keyword>
<reference evidence="2 3" key="1">
    <citation type="submission" date="2023-01" db="EMBL/GenBank/DDBJ databases">
        <title>Analysis of 21 Apiospora genomes using comparative genomics revels a genus with tremendous synthesis potential of carbohydrate active enzymes and secondary metabolites.</title>
        <authorList>
            <person name="Sorensen T."/>
        </authorList>
    </citation>
    <scope>NUCLEOTIDE SEQUENCE [LARGE SCALE GENOMIC DNA]</scope>
    <source>
        <strain evidence="2 3">CBS 135458</strain>
    </source>
</reference>
<feature type="compositionally biased region" description="Polar residues" evidence="1">
    <location>
        <begin position="148"/>
        <end position="161"/>
    </location>
</feature>
<dbReference type="Proteomes" id="UP001480595">
    <property type="component" value="Unassembled WGS sequence"/>
</dbReference>
<evidence type="ECO:0000313" key="2">
    <source>
        <dbReference type="EMBL" id="KAK8073304.1"/>
    </source>
</evidence>
<protein>
    <submittedName>
        <fullName evidence="2">Uncharacterized protein</fullName>
    </submittedName>
</protein>
<evidence type="ECO:0000256" key="1">
    <source>
        <dbReference type="SAM" id="MobiDB-lite"/>
    </source>
</evidence>
<comment type="caution">
    <text evidence="2">The sequence shown here is derived from an EMBL/GenBank/DDBJ whole genome shotgun (WGS) entry which is preliminary data.</text>
</comment>
<dbReference type="RefSeq" id="XP_066717779.1">
    <property type="nucleotide sequence ID" value="XM_066855612.1"/>
</dbReference>
<organism evidence="2 3">
    <name type="scientific">Apiospora phragmitis</name>
    <dbReference type="NCBI Taxonomy" id="2905665"/>
    <lineage>
        <taxon>Eukaryota</taxon>
        <taxon>Fungi</taxon>
        <taxon>Dikarya</taxon>
        <taxon>Ascomycota</taxon>
        <taxon>Pezizomycotina</taxon>
        <taxon>Sordariomycetes</taxon>
        <taxon>Xylariomycetidae</taxon>
        <taxon>Amphisphaeriales</taxon>
        <taxon>Apiosporaceae</taxon>
        <taxon>Apiospora</taxon>
    </lineage>
</organism>
<accession>A0ABR1VPX9</accession>
<gene>
    <name evidence="2" type="ORF">PG994_004203</name>
</gene>
<feature type="region of interest" description="Disordered" evidence="1">
    <location>
        <begin position="141"/>
        <end position="172"/>
    </location>
</feature>
<dbReference type="GeneID" id="92088675"/>